<dbReference type="InParanoid" id="E9HZF5"/>
<reference evidence="2 3" key="1">
    <citation type="journal article" date="2011" name="Science">
        <title>The ecoresponsive genome of Daphnia pulex.</title>
        <authorList>
            <person name="Colbourne J.K."/>
            <person name="Pfrender M.E."/>
            <person name="Gilbert D."/>
            <person name="Thomas W.K."/>
            <person name="Tucker A."/>
            <person name="Oakley T.H."/>
            <person name="Tokishita S."/>
            <person name="Aerts A."/>
            <person name="Arnold G.J."/>
            <person name="Basu M.K."/>
            <person name="Bauer D.J."/>
            <person name="Caceres C.E."/>
            <person name="Carmel L."/>
            <person name="Casola C."/>
            <person name="Choi J.H."/>
            <person name="Detter J.C."/>
            <person name="Dong Q."/>
            <person name="Dusheyko S."/>
            <person name="Eads B.D."/>
            <person name="Frohlich T."/>
            <person name="Geiler-Samerotte K.A."/>
            <person name="Gerlach D."/>
            <person name="Hatcher P."/>
            <person name="Jogdeo S."/>
            <person name="Krijgsveld J."/>
            <person name="Kriventseva E.V."/>
            <person name="Kultz D."/>
            <person name="Laforsch C."/>
            <person name="Lindquist E."/>
            <person name="Lopez J."/>
            <person name="Manak J.R."/>
            <person name="Muller J."/>
            <person name="Pangilinan J."/>
            <person name="Patwardhan R.P."/>
            <person name="Pitluck S."/>
            <person name="Pritham E.J."/>
            <person name="Rechtsteiner A."/>
            <person name="Rho M."/>
            <person name="Rogozin I.B."/>
            <person name="Sakarya O."/>
            <person name="Salamov A."/>
            <person name="Schaack S."/>
            <person name="Shapiro H."/>
            <person name="Shiga Y."/>
            <person name="Skalitzky C."/>
            <person name="Smith Z."/>
            <person name="Souvorov A."/>
            <person name="Sung W."/>
            <person name="Tang Z."/>
            <person name="Tsuchiya D."/>
            <person name="Tu H."/>
            <person name="Vos H."/>
            <person name="Wang M."/>
            <person name="Wolf Y.I."/>
            <person name="Yamagata H."/>
            <person name="Yamada T."/>
            <person name="Ye Y."/>
            <person name="Shaw J.R."/>
            <person name="Andrews J."/>
            <person name="Crease T.J."/>
            <person name="Tang H."/>
            <person name="Lucas S.M."/>
            <person name="Robertson H.M."/>
            <person name="Bork P."/>
            <person name="Koonin E.V."/>
            <person name="Zdobnov E.M."/>
            <person name="Grigoriev I.V."/>
            <person name="Lynch M."/>
            <person name="Boore J.L."/>
        </authorList>
    </citation>
    <scope>NUCLEOTIDE SEQUENCE [LARGE SCALE GENOMIC DNA]</scope>
</reference>
<accession>E9HZF5</accession>
<dbReference type="Proteomes" id="UP000000305">
    <property type="component" value="Unassembled WGS sequence"/>
</dbReference>
<dbReference type="InterPro" id="IPR040521">
    <property type="entry name" value="KDZ"/>
</dbReference>
<dbReference type="HOGENOM" id="CLU_616211_0_0_1"/>
<sequence length="445" mass="50967">STSSESCGGSTFKAAKSYSSQRKNLDETGVVMGCCRHGVVQRAVNMFHGETFRHTNFIHKHMAEKNFKFISSDVICRYWDFSVRTAAKHPELLAKTKETKPFLPRMHAKAHVLHCQILWIGYWMDNAALTTGEEQEQVFSKMSRYNSVTKHMGKANRNDHLTAWIMFWNSEKEGVMAKLLMRRRNKAISLLRSSKVNLKKLLEEKQISLEALPSLELDLKSIARKCLAEERSRTGTLSVTKLKLESSYVHMKNLQVKVKKVASSWREKISFYKRRTIAADGDSFEKVRESISVDVDTVVRNNENNKKQDEYQESLKTMNKASEILLGFINNRSALTLTHADVLVGIFPWNKPENDRQMYLQDLSGSSLQQLELQSKANIVLLEINRLANTLENAISSFRRDSTLSVIIDACADLENDKESVIQYNELEEEDDESDYESSSEDEDD</sequence>
<evidence type="ECO:0008006" key="4">
    <source>
        <dbReference type="Google" id="ProtNLM"/>
    </source>
</evidence>
<dbReference type="AlphaFoldDB" id="E9HZF5"/>
<evidence type="ECO:0000313" key="2">
    <source>
        <dbReference type="EMBL" id="EFX62877.1"/>
    </source>
</evidence>
<dbReference type="eggNOG" id="ENOG502T0RP">
    <property type="taxonomic scope" value="Eukaryota"/>
</dbReference>
<dbReference type="OrthoDB" id="6369081at2759"/>
<organism evidence="2 3">
    <name type="scientific">Daphnia pulex</name>
    <name type="common">Water flea</name>
    <dbReference type="NCBI Taxonomy" id="6669"/>
    <lineage>
        <taxon>Eukaryota</taxon>
        <taxon>Metazoa</taxon>
        <taxon>Ecdysozoa</taxon>
        <taxon>Arthropoda</taxon>
        <taxon>Crustacea</taxon>
        <taxon>Branchiopoda</taxon>
        <taxon>Diplostraca</taxon>
        <taxon>Cladocera</taxon>
        <taxon>Anomopoda</taxon>
        <taxon>Daphniidae</taxon>
        <taxon>Daphnia</taxon>
    </lineage>
</organism>
<dbReference type="PANTHER" id="PTHR33104">
    <property type="entry name" value="SI:DKEY-29D5.2"/>
    <property type="match status" value="1"/>
</dbReference>
<dbReference type="Pfam" id="PF18758">
    <property type="entry name" value="KDZ"/>
    <property type="match status" value="1"/>
</dbReference>
<dbReference type="KEGG" id="dpx:DAPPUDRAFT_119768"/>
<keyword evidence="3" id="KW-1185">Reference proteome</keyword>
<evidence type="ECO:0000256" key="1">
    <source>
        <dbReference type="SAM" id="MobiDB-lite"/>
    </source>
</evidence>
<dbReference type="STRING" id="6669.E9HZF5"/>
<dbReference type="EMBL" id="GL733326">
    <property type="protein sequence ID" value="EFX62877.1"/>
    <property type="molecule type" value="Genomic_DNA"/>
</dbReference>
<protein>
    <recommendedName>
        <fullName evidence="4">CxC1-like cysteine cluster associated with KDZ transposases domain-containing protein</fullName>
    </recommendedName>
</protein>
<dbReference type="PhylomeDB" id="E9HZF5"/>
<name>E9HZF5_DAPPU</name>
<proteinExistence type="predicted"/>
<feature type="region of interest" description="Disordered" evidence="1">
    <location>
        <begin position="424"/>
        <end position="445"/>
    </location>
</feature>
<gene>
    <name evidence="2" type="ORF">DAPPUDRAFT_119768</name>
</gene>
<feature type="compositionally biased region" description="Acidic residues" evidence="1">
    <location>
        <begin position="426"/>
        <end position="445"/>
    </location>
</feature>
<feature type="non-terminal residue" evidence="2">
    <location>
        <position position="445"/>
    </location>
</feature>
<evidence type="ECO:0000313" key="3">
    <source>
        <dbReference type="Proteomes" id="UP000000305"/>
    </source>
</evidence>
<dbReference type="PANTHER" id="PTHR33104:SF2">
    <property type="entry name" value="CXC3 LIKE CYSTEINE CLUSTER DOMAIN-CONTAINING PROTEIN"/>
    <property type="match status" value="1"/>
</dbReference>